<evidence type="ECO:0000313" key="2">
    <source>
        <dbReference type="Proteomes" id="UP001497644"/>
    </source>
</evidence>
<organism evidence="1 2">
    <name type="scientific">Lasius platythorax</name>
    <dbReference type="NCBI Taxonomy" id="488582"/>
    <lineage>
        <taxon>Eukaryota</taxon>
        <taxon>Metazoa</taxon>
        <taxon>Ecdysozoa</taxon>
        <taxon>Arthropoda</taxon>
        <taxon>Hexapoda</taxon>
        <taxon>Insecta</taxon>
        <taxon>Pterygota</taxon>
        <taxon>Neoptera</taxon>
        <taxon>Endopterygota</taxon>
        <taxon>Hymenoptera</taxon>
        <taxon>Apocrita</taxon>
        <taxon>Aculeata</taxon>
        <taxon>Formicoidea</taxon>
        <taxon>Formicidae</taxon>
        <taxon>Formicinae</taxon>
        <taxon>Lasius</taxon>
        <taxon>Lasius</taxon>
    </lineage>
</organism>
<sequence length="105" mass="12763">MARPRDCGLVTAYAICRGYRAHEDRVLTILRNETRQRIRDFTSYCRKYVREGHYLRIEEVLTFDQRRLPADDMWHSINKYRIFDETHALITDVLIAQEIVYRFHN</sequence>
<dbReference type="EMBL" id="CAXIPU020000424">
    <property type="protein sequence ID" value="CAL1671803.1"/>
    <property type="molecule type" value="Genomic_DNA"/>
</dbReference>
<comment type="caution">
    <text evidence="1">The sequence shown here is derived from an EMBL/GenBank/DDBJ whole genome shotgun (WGS) entry which is preliminary data.</text>
</comment>
<gene>
    <name evidence="1" type="ORF">LPLAT_LOCUS5227</name>
</gene>
<accession>A0AAV2MWN0</accession>
<keyword evidence="2" id="KW-1185">Reference proteome</keyword>
<protein>
    <submittedName>
        <fullName evidence="1">Uncharacterized protein</fullName>
    </submittedName>
</protein>
<dbReference type="AlphaFoldDB" id="A0AAV2MWN0"/>
<proteinExistence type="predicted"/>
<evidence type="ECO:0000313" key="1">
    <source>
        <dbReference type="EMBL" id="CAL1671803.1"/>
    </source>
</evidence>
<dbReference type="Proteomes" id="UP001497644">
    <property type="component" value="Unassembled WGS sequence"/>
</dbReference>
<name>A0AAV2MWN0_9HYME</name>
<reference evidence="1" key="1">
    <citation type="submission" date="2024-04" db="EMBL/GenBank/DDBJ databases">
        <authorList>
            <consortium name="Molecular Ecology Group"/>
        </authorList>
    </citation>
    <scope>NUCLEOTIDE SEQUENCE</scope>
</reference>